<reference evidence="2" key="1">
    <citation type="submission" date="2022-12" db="EMBL/GenBank/DDBJ databases">
        <title>Draft genome assemblies for two species of Escallonia (Escalloniales).</title>
        <authorList>
            <person name="Chanderbali A."/>
            <person name="Dervinis C."/>
            <person name="Anghel I."/>
            <person name="Soltis D."/>
            <person name="Soltis P."/>
            <person name="Zapata F."/>
        </authorList>
    </citation>
    <scope>NUCLEOTIDE SEQUENCE</scope>
    <source>
        <strain evidence="2">UCBG64.0493</strain>
        <tissue evidence="2">Leaf</tissue>
    </source>
</reference>
<protein>
    <submittedName>
        <fullName evidence="2">Uncharacterized protein</fullName>
    </submittedName>
</protein>
<name>A0AA88VFT0_9ASTE</name>
<dbReference type="EMBL" id="JAVXUP010002013">
    <property type="protein sequence ID" value="KAK3006288.1"/>
    <property type="molecule type" value="Genomic_DNA"/>
</dbReference>
<comment type="caution">
    <text evidence="2">The sequence shown here is derived from an EMBL/GenBank/DDBJ whole genome shotgun (WGS) entry which is preliminary data.</text>
</comment>
<accession>A0AA88VFT0</accession>
<feature type="compositionally biased region" description="Basic and acidic residues" evidence="1">
    <location>
        <begin position="77"/>
        <end position="87"/>
    </location>
</feature>
<evidence type="ECO:0000313" key="2">
    <source>
        <dbReference type="EMBL" id="KAK3006288.1"/>
    </source>
</evidence>
<evidence type="ECO:0000256" key="1">
    <source>
        <dbReference type="SAM" id="MobiDB-lite"/>
    </source>
</evidence>
<gene>
    <name evidence="2" type="ORF">RJ639_017782</name>
</gene>
<proteinExistence type="predicted"/>
<evidence type="ECO:0000313" key="3">
    <source>
        <dbReference type="Proteomes" id="UP001188597"/>
    </source>
</evidence>
<feature type="region of interest" description="Disordered" evidence="1">
    <location>
        <begin position="45"/>
        <end position="127"/>
    </location>
</feature>
<dbReference type="Proteomes" id="UP001188597">
    <property type="component" value="Unassembled WGS sequence"/>
</dbReference>
<keyword evidence="3" id="KW-1185">Reference proteome</keyword>
<sequence>MQVPMENNKVKADRSSWGWTNERHVHFLNTMESSFVRTMLENDGHLPRLDRYLPDSSDSTLDLKTERRRRYSTSDILDPRVKTDKKSGRQPYISSQDQVVPQLENRGRDKDEEGHPGVPVTPVAPTN</sequence>
<dbReference type="AlphaFoldDB" id="A0AA88VFT0"/>
<organism evidence="2 3">
    <name type="scientific">Escallonia herrerae</name>
    <dbReference type="NCBI Taxonomy" id="1293975"/>
    <lineage>
        <taxon>Eukaryota</taxon>
        <taxon>Viridiplantae</taxon>
        <taxon>Streptophyta</taxon>
        <taxon>Embryophyta</taxon>
        <taxon>Tracheophyta</taxon>
        <taxon>Spermatophyta</taxon>
        <taxon>Magnoliopsida</taxon>
        <taxon>eudicotyledons</taxon>
        <taxon>Gunneridae</taxon>
        <taxon>Pentapetalae</taxon>
        <taxon>asterids</taxon>
        <taxon>campanulids</taxon>
        <taxon>Escalloniales</taxon>
        <taxon>Escalloniaceae</taxon>
        <taxon>Escallonia</taxon>
    </lineage>
</organism>
<feature type="compositionally biased region" description="Basic and acidic residues" evidence="1">
    <location>
        <begin position="105"/>
        <end position="115"/>
    </location>
</feature>